<reference evidence="6" key="1">
    <citation type="journal article" date="2019" name="Int. J. Syst. Evol. Microbiol.">
        <title>The Global Catalogue of Microorganisms (GCM) 10K type strain sequencing project: providing services to taxonomists for standard genome sequencing and annotation.</title>
        <authorList>
            <consortium name="The Broad Institute Genomics Platform"/>
            <consortium name="The Broad Institute Genome Sequencing Center for Infectious Disease"/>
            <person name="Wu L."/>
            <person name="Ma J."/>
        </authorList>
    </citation>
    <scope>NUCLEOTIDE SEQUENCE [LARGE SCALE GENOMIC DNA]</scope>
    <source>
        <strain evidence="6">CCM 7435</strain>
    </source>
</reference>
<keyword evidence="1" id="KW-0346">Stress response</keyword>
<dbReference type="Pfam" id="PF00011">
    <property type="entry name" value="HSP20"/>
    <property type="match status" value="1"/>
</dbReference>
<name>A0ABW4YS52_9HYPH</name>
<dbReference type="InterPro" id="IPR037913">
    <property type="entry name" value="ACD_IbpA/B"/>
</dbReference>
<protein>
    <submittedName>
        <fullName evidence="5">Hsp20 family protein</fullName>
    </submittedName>
</protein>
<dbReference type="Proteomes" id="UP001597299">
    <property type="component" value="Unassembled WGS sequence"/>
</dbReference>
<comment type="similarity">
    <text evidence="2 3">Belongs to the small heat shock protein (HSP20) family.</text>
</comment>
<feature type="domain" description="SHSP" evidence="4">
    <location>
        <begin position="28"/>
        <end position="141"/>
    </location>
</feature>
<accession>A0ABW4YS52</accession>
<sequence length="157" mass="17034">MRTFDLSPLYRSTVGFDRLFSLLDQVGGVDAGTYPPYNIERTGENAYRITVAVAGFTDQDLFIDVKEGTLSIRGERKADEAGKSGEVLYQGIAARAFERRFQLADHVEVRGASLANGLLHVDLVREVPEKLKPRSIAITTGAAPQAAPKVIDAKVAA</sequence>
<dbReference type="PANTHER" id="PTHR47062:SF1">
    <property type="entry name" value="SMALL HEAT SHOCK PROTEIN IBPA"/>
    <property type="match status" value="1"/>
</dbReference>
<dbReference type="InterPro" id="IPR008978">
    <property type="entry name" value="HSP20-like_chaperone"/>
</dbReference>
<organism evidence="5 6">
    <name type="scientific">Ancylobacter oerskovii</name>
    <dbReference type="NCBI Taxonomy" id="459519"/>
    <lineage>
        <taxon>Bacteria</taxon>
        <taxon>Pseudomonadati</taxon>
        <taxon>Pseudomonadota</taxon>
        <taxon>Alphaproteobacteria</taxon>
        <taxon>Hyphomicrobiales</taxon>
        <taxon>Xanthobacteraceae</taxon>
        <taxon>Ancylobacter</taxon>
    </lineage>
</organism>
<evidence type="ECO:0000256" key="2">
    <source>
        <dbReference type="PROSITE-ProRule" id="PRU00285"/>
    </source>
</evidence>
<evidence type="ECO:0000256" key="1">
    <source>
        <dbReference type="ARBA" id="ARBA00023016"/>
    </source>
</evidence>
<dbReference type="InterPro" id="IPR002068">
    <property type="entry name" value="A-crystallin/Hsp20_dom"/>
</dbReference>
<evidence type="ECO:0000313" key="5">
    <source>
        <dbReference type="EMBL" id="MFD2138947.1"/>
    </source>
</evidence>
<dbReference type="Gene3D" id="2.60.40.790">
    <property type="match status" value="1"/>
</dbReference>
<gene>
    <name evidence="5" type="ORF">ACFSNC_00905</name>
</gene>
<evidence type="ECO:0000313" key="6">
    <source>
        <dbReference type="Proteomes" id="UP001597299"/>
    </source>
</evidence>
<keyword evidence="6" id="KW-1185">Reference proteome</keyword>
<evidence type="ECO:0000259" key="4">
    <source>
        <dbReference type="PROSITE" id="PS01031"/>
    </source>
</evidence>
<dbReference type="RefSeq" id="WP_213355103.1">
    <property type="nucleotide sequence ID" value="NZ_JAHBGB010000041.1"/>
</dbReference>
<dbReference type="PROSITE" id="PS01031">
    <property type="entry name" value="SHSP"/>
    <property type="match status" value="1"/>
</dbReference>
<evidence type="ECO:0000256" key="3">
    <source>
        <dbReference type="RuleBase" id="RU003616"/>
    </source>
</evidence>
<comment type="caution">
    <text evidence="5">The sequence shown here is derived from an EMBL/GenBank/DDBJ whole genome shotgun (WGS) entry which is preliminary data.</text>
</comment>
<dbReference type="EMBL" id="JBHUHD010000001">
    <property type="protein sequence ID" value="MFD2138947.1"/>
    <property type="molecule type" value="Genomic_DNA"/>
</dbReference>
<dbReference type="CDD" id="cd06470">
    <property type="entry name" value="ACD_IbpA-B_like"/>
    <property type="match status" value="1"/>
</dbReference>
<dbReference type="PANTHER" id="PTHR47062">
    <property type="match status" value="1"/>
</dbReference>
<proteinExistence type="inferred from homology"/>
<dbReference type="SUPFAM" id="SSF49764">
    <property type="entry name" value="HSP20-like chaperones"/>
    <property type="match status" value="1"/>
</dbReference>